<organism evidence="2 3">
    <name type="scientific">Orchesella dallaii</name>
    <dbReference type="NCBI Taxonomy" id="48710"/>
    <lineage>
        <taxon>Eukaryota</taxon>
        <taxon>Metazoa</taxon>
        <taxon>Ecdysozoa</taxon>
        <taxon>Arthropoda</taxon>
        <taxon>Hexapoda</taxon>
        <taxon>Collembola</taxon>
        <taxon>Entomobryomorpha</taxon>
        <taxon>Entomobryoidea</taxon>
        <taxon>Orchesellidae</taxon>
        <taxon>Orchesellinae</taxon>
        <taxon>Orchesella</taxon>
    </lineage>
</organism>
<reference evidence="2 3" key="1">
    <citation type="submission" date="2024-08" db="EMBL/GenBank/DDBJ databases">
        <authorList>
            <person name="Cucini C."/>
            <person name="Frati F."/>
        </authorList>
    </citation>
    <scope>NUCLEOTIDE SEQUENCE [LARGE SCALE GENOMIC DNA]</scope>
</reference>
<evidence type="ECO:0000313" key="3">
    <source>
        <dbReference type="Proteomes" id="UP001642540"/>
    </source>
</evidence>
<dbReference type="InterPro" id="IPR036728">
    <property type="entry name" value="PBP_GOBP_sf"/>
</dbReference>
<proteinExistence type="predicted"/>
<name>A0ABP1RPJ2_9HEXA</name>
<dbReference type="SUPFAM" id="SSF47565">
    <property type="entry name" value="Insect pheromone/odorant-binding proteins"/>
    <property type="match status" value="1"/>
</dbReference>
<gene>
    <name evidence="2" type="ORF">ODALV1_LOCUS24593</name>
</gene>
<sequence>MSLKFYVVFAVCVLVVSSASVGPQKSCRATISDINKQQIDLVNRCVKELGFKSGRERAQKSGCVMVCVLKNLEMLNEEGIIDQSQVDKYLIEQWPEELQERANATMQPCLRLGPSPNFIQDEFCKGYEPLVKCVSRGFLNICKGT</sequence>
<protein>
    <submittedName>
        <fullName evidence="2">Uncharacterized protein</fullName>
    </submittedName>
</protein>
<dbReference type="Gene3D" id="1.10.238.20">
    <property type="entry name" value="Pheromone/general odorant binding protein domain"/>
    <property type="match status" value="1"/>
</dbReference>
<dbReference type="Proteomes" id="UP001642540">
    <property type="component" value="Unassembled WGS sequence"/>
</dbReference>
<dbReference type="InterPro" id="IPR006170">
    <property type="entry name" value="PBP/GOBP"/>
</dbReference>
<feature type="chain" id="PRO_5046020473" evidence="1">
    <location>
        <begin position="19"/>
        <end position="145"/>
    </location>
</feature>
<dbReference type="EMBL" id="CAXLJM020000092">
    <property type="protein sequence ID" value="CAL8132363.1"/>
    <property type="molecule type" value="Genomic_DNA"/>
</dbReference>
<keyword evidence="1" id="KW-0732">Signal</keyword>
<evidence type="ECO:0000256" key="1">
    <source>
        <dbReference type="SAM" id="SignalP"/>
    </source>
</evidence>
<dbReference type="Pfam" id="PF01395">
    <property type="entry name" value="PBP_GOBP"/>
    <property type="match status" value="1"/>
</dbReference>
<evidence type="ECO:0000313" key="2">
    <source>
        <dbReference type="EMBL" id="CAL8132363.1"/>
    </source>
</evidence>
<accession>A0ABP1RPJ2</accession>
<comment type="caution">
    <text evidence="2">The sequence shown here is derived from an EMBL/GenBank/DDBJ whole genome shotgun (WGS) entry which is preliminary data.</text>
</comment>
<feature type="signal peptide" evidence="1">
    <location>
        <begin position="1"/>
        <end position="18"/>
    </location>
</feature>
<keyword evidence="3" id="KW-1185">Reference proteome</keyword>